<dbReference type="Proteomes" id="UP000635726">
    <property type="component" value="Unassembled WGS sequence"/>
</dbReference>
<protein>
    <submittedName>
        <fullName evidence="2">Methyltransferase type 12</fullName>
    </submittedName>
</protein>
<keyword evidence="3" id="KW-1185">Reference proteome</keyword>
<dbReference type="CDD" id="cd02440">
    <property type="entry name" value="AdoMet_MTases"/>
    <property type="match status" value="1"/>
</dbReference>
<dbReference type="GO" id="GO:0008168">
    <property type="term" value="F:methyltransferase activity"/>
    <property type="evidence" value="ECO:0007669"/>
    <property type="project" value="UniProtKB-KW"/>
</dbReference>
<dbReference type="RefSeq" id="WP_188964035.1">
    <property type="nucleotide sequence ID" value="NZ_BMOE01000011.1"/>
</dbReference>
<dbReference type="GO" id="GO:0032259">
    <property type="term" value="P:methylation"/>
    <property type="evidence" value="ECO:0007669"/>
    <property type="project" value="UniProtKB-KW"/>
</dbReference>
<evidence type="ECO:0000259" key="1">
    <source>
        <dbReference type="Pfam" id="PF08242"/>
    </source>
</evidence>
<proteinExistence type="predicted"/>
<dbReference type="AlphaFoldDB" id="A0A917PL32"/>
<feature type="domain" description="Methyltransferase type 12" evidence="1">
    <location>
        <begin position="144"/>
        <end position="238"/>
    </location>
</feature>
<dbReference type="SUPFAM" id="SSF53335">
    <property type="entry name" value="S-adenosyl-L-methionine-dependent methyltransferases"/>
    <property type="match status" value="1"/>
</dbReference>
<name>A0A917PL32_9DEIO</name>
<evidence type="ECO:0000313" key="2">
    <source>
        <dbReference type="EMBL" id="GGJ83592.1"/>
    </source>
</evidence>
<accession>A0A917PL32</accession>
<reference evidence="2" key="2">
    <citation type="submission" date="2020-09" db="EMBL/GenBank/DDBJ databases">
        <authorList>
            <person name="Sun Q."/>
            <person name="Ohkuma M."/>
        </authorList>
    </citation>
    <scope>NUCLEOTIDE SEQUENCE</scope>
    <source>
        <strain evidence="2">JCM 14371</strain>
    </source>
</reference>
<evidence type="ECO:0000313" key="3">
    <source>
        <dbReference type="Proteomes" id="UP000635726"/>
    </source>
</evidence>
<organism evidence="2 3">
    <name type="scientific">Deinococcus aquiradiocola</name>
    <dbReference type="NCBI Taxonomy" id="393059"/>
    <lineage>
        <taxon>Bacteria</taxon>
        <taxon>Thermotogati</taxon>
        <taxon>Deinococcota</taxon>
        <taxon>Deinococci</taxon>
        <taxon>Deinococcales</taxon>
        <taxon>Deinococcaceae</taxon>
        <taxon>Deinococcus</taxon>
    </lineage>
</organism>
<dbReference type="Gene3D" id="3.40.50.150">
    <property type="entry name" value="Vaccinia Virus protein VP39"/>
    <property type="match status" value="1"/>
</dbReference>
<sequence>MPARPDAPTTFTHEALHDILTWLRAELLRHGEAILHVPDPDDGHALGLYPGEPGPRGTHRPLLTWTDTADLLDAHLHTPVPVPEGLRLHFRSRVTPPRDRSASRYGAGSDFQRADKLQDPHLLHDLHEAWTRANLPPDARVLSLGVNSARELDVLHLAYPGQALHVTGVDLDESALRLARDRHPQHTFRTLDVTGRDLATLGTFDAVTALSVLQSPGIVQEDLLRTLRTTVLRPGGTLILGYPNARYRGGELSYGARMLNFTRPDLSLLMRDVTAARRHLQKHGFTVYVTGKYEVLVTAVRHAT</sequence>
<reference evidence="2" key="1">
    <citation type="journal article" date="2014" name="Int. J. Syst. Evol. Microbiol.">
        <title>Complete genome sequence of Corynebacterium casei LMG S-19264T (=DSM 44701T), isolated from a smear-ripened cheese.</title>
        <authorList>
            <consortium name="US DOE Joint Genome Institute (JGI-PGF)"/>
            <person name="Walter F."/>
            <person name="Albersmeier A."/>
            <person name="Kalinowski J."/>
            <person name="Ruckert C."/>
        </authorList>
    </citation>
    <scope>NUCLEOTIDE SEQUENCE</scope>
    <source>
        <strain evidence="2">JCM 14371</strain>
    </source>
</reference>
<keyword evidence="2" id="KW-0489">Methyltransferase</keyword>
<dbReference type="Pfam" id="PF08242">
    <property type="entry name" value="Methyltransf_12"/>
    <property type="match status" value="1"/>
</dbReference>
<comment type="caution">
    <text evidence="2">The sequence shown here is derived from an EMBL/GenBank/DDBJ whole genome shotgun (WGS) entry which is preliminary data.</text>
</comment>
<keyword evidence="2" id="KW-0808">Transferase</keyword>
<dbReference type="InterPro" id="IPR013217">
    <property type="entry name" value="Methyltransf_12"/>
</dbReference>
<gene>
    <name evidence="2" type="ORF">GCM10008939_29280</name>
</gene>
<dbReference type="InterPro" id="IPR029063">
    <property type="entry name" value="SAM-dependent_MTases_sf"/>
</dbReference>
<dbReference type="EMBL" id="BMOE01000011">
    <property type="protein sequence ID" value="GGJ83592.1"/>
    <property type="molecule type" value="Genomic_DNA"/>
</dbReference>